<keyword evidence="4 6" id="KW-0472">Membrane</keyword>
<feature type="compositionally biased region" description="Basic residues" evidence="5">
    <location>
        <begin position="538"/>
        <end position="559"/>
    </location>
</feature>
<reference evidence="7 8" key="1">
    <citation type="submission" date="2015-01" db="EMBL/GenBank/DDBJ databases">
        <title>The Genome Sequence of Cladophialophora immunda CBS83496.</title>
        <authorList>
            <consortium name="The Broad Institute Genomics Platform"/>
            <person name="Cuomo C."/>
            <person name="de Hoog S."/>
            <person name="Gorbushina A."/>
            <person name="Stielow B."/>
            <person name="Teixiera M."/>
            <person name="Abouelleil A."/>
            <person name="Chapman S.B."/>
            <person name="Priest M."/>
            <person name="Young S.K."/>
            <person name="Wortman J."/>
            <person name="Nusbaum C."/>
            <person name="Birren B."/>
        </authorList>
    </citation>
    <scope>NUCLEOTIDE SEQUENCE [LARGE SCALE GENOMIC DNA]</scope>
    <source>
        <strain evidence="7 8">CBS 83496</strain>
    </source>
</reference>
<dbReference type="STRING" id="569365.A0A0D1Z8E8"/>
<gene>
    <name evidence="7" type="ORF">PV07_12082</name>
</gene>
<evidence type="ECO:0000256" key="1">
    <source>
        <dbReference type="ARBA" id="ARBA00004141"/>
    </source>
</evidence>
<feature type="transmembrane region" description="Helical" evidence="6">
    <location>
        <begin position="464"/>
        <end position="486"/>
    </location>
</feature>
<feature type="transmembrane region" description="Helical" evidence="6">
    <location>
        <begin position="431"/>
        <end position="452"/>
    </location>
</feature>
<evidence type="ECO:0000256" key="6">
    <source>
        <dbReference type="SAM" id="Phobius"/>
    </source>
</evidence>
<dbReference type="EMBL" id="KN847046">
    <property type="protein sequence ID" value="KIW23921.1"/>
    <property type="molecule type" value="Genomic_DNA"/>
</dbReference>
<dbReference type="GO" id="GO:0046873">
    <property type="term" value="F:metal ion transmembrane transporter activity"/>
    <property type="evidence" value="ECO:0007669"/>
    <property type="project" value="InterPro"/>
</dbReference>
<dbReference type="OrthoDB" id="4114721at2759"/>
<evidence type="ECO:0000256" key="5">
    <source>
        <dbReference type="SAM" id="MobiDB-lite"/>
    </source>
</evidence>
<proteinExistence type="predicted"/>
<accession>A0A0D1Z8E8</accession>
<evidence type="ECO:0000256" key="4">
    <source>
        <dbReference type="ARBA" id="ARBA00023136"/>
    </source>
</evidence>
<name>A0A0D1Z8E8_9EURO</name>
<dbReference type="HOGENOM" id="CLU_523727_0_0_1"/>
<dbReference type="VEuPathDB" id="FungiDB:PV07_12082"/>
<keyword evidence="3 6" id="KW-1133">Transmembrane helix</keyword>
<dbReference type="InterPro" id="IPR002523">
    <property type="entry name" value="MgTranspt_CorA/ZnTranspt_ZntB"/>
</dbReference>
<dbReference type="Proteomes" id="UP000054466">
    <property type="component" value="Unassembled WGS sequence"/>
</dbReference>
<keyword evidence="2 6" id="KW-0812">Transmembrane</keyword>
<evidence type="ECO:0000256" key="2">
    <source>
        <dbReference type="ARBA" id="ARBA00022692"/>
    </source>
</evidence>
<evidence type="ECO:0000313" key="7">
    <source>
        <dbReference type="EMBL" id="KIW23921.1"/>
    </source>
</evidence>
<dbReference type="RefSeq" id="XP_016244137.1">
    <property type="nucleotide sequence ID" value="XM_016399575.1"/>
</dbReference>
<dbReference type="GeneID" id="27351276"/>
<dbReference type="Pfam" id="PF01544">
    <property type="entry name" value="CorA"/>
    <property type="match status" value="1"/>
</dbReference>
<evidence type="ECO:0000313" key="8">
    <source>
        <dbReference type="Proteomes" id="UP000054466"/>
    </source>
</evidence>
<organism evidence="7 8">
    <name type="scientific">Cladophialophora immunda</name>
    <dbReference type="NCBI Taxonomy" id="569365"/>
    <lineage>
        <taxon>Eukaryota</taxon>
        <taxon>Fungi</taxon>
        <taxon>Dikarya</taxon>
        <taxon>Ascomycota</taxon>
        <taxon>Pezizomycotina</taxon>
        <taxon>Eurotiomycetes</taxon>
        <taxon>Chaetothyriomycetidae</taxon>
        <taxon>Chaetothyriales</taxon>
        <taxon>Herpotrichiellaceae</taxon>
        <taxon>Cladophialophora</taxon>
    </lineage>
</organism>
<dbReference type="AlphaFoldDB" id="A0A0D1Z8E8"/>
<dbReference type="GO" id="GO:0016020">
    <property type="term" value="C:membrane"/>
    <property type="evidence" value="ECO:0007669"/>
    <property type="project" value="UniProtKB-SubCell"/>
</dbReference>
<evidence type="ECO:0000256" key="3">
    <source>
        <dbReference type="ARBA" id="ARBA00022989"/>
    </source>
</evidence>
<feature type="region of interest" description="Disordered" evidence="5">
    <location>
        <begin position="506"/>
        <end position="589"/>
    </location>
</feature>
<keyword evidence="8" id="KW-1185">Reference proteome</keyword>
<dbReference type="InterPro" id="IPR045863">
    <property type="entry name" value="CorA_TM1_TM2"/>
</dbReference>
<dbReference type="Gene3D" id="1.20.58.340">
    <property type="entry name" value="Magnesium transport protein CorA, transmembrane region"/>
    <property type="match status" value="1"/>
</dbReference>
<protein>
    <submittedName>
        <fullName evidence="7">Uncharacterized protein</fullName>
    </submittedName>
</protein>
<comment type="subcellular location">
    <subcellularLocation>
        <location evidence="1">Membrane</location>
        <topology evidence="1">Multi-pass membrane protein</topology>
    </subcellularLocation>
</comment>
<dbReference type="SUPFAM" id="SSF144083">
    <property type="entry name" value="Magnesium transport protein CorA, transmembrane region"/>
    <property type="match status" value="1"/>
</dbReference>
<sequence>MSESTEPVHDGVDEFVVDPIRVSLLATIDDENTAYKDPNKTDRYSFFEAKTVDIWETAGRGAQIVDRSYPVSRRLPQDLFEAYHPAIPRGSRLALRLLCTRPALGGNQTAKHDDTGPPGDRQINYLPFLAADVQELVRQWDLNREYTWMRLNAREVGNFQRKTVWNFDIEPPRAVRMGVVIHFPFVLRPARRAKYLTNTKGGGTASRRSLKSTYNPRRDDPFLWSFAMSHSLRDGKSRCLLDGLTDWAIGDVSRRLLKASQHWYLHPLHVPVILLNIFFDHAAWEVNRLCVEVGHFEFLSRDAQIGSLQHFDIITTQLQYIRRDLEFLQSLAKFLLETMEFLEQKIFLREWDSRVGRDDGTVTSYRAYVHQTNPHMEEKLMNISHLIDNNISTCQYLQARTRDALDFIKGKISLRDNESNREDADSNKTMSFLQMIFLPATFVAAIVSMNFFDLTTSPPRVSSYIWIFWLVSLGLTAVVLAIYFFWRWKGKVKAAEERKEARRREKMLGWEEGGGDQSPYDTGTGSDPDSDGGEGGRKGRKSRRRSRRTRERGNKKGRRSTSEESAEDGRAAGTTTGQIKRKEKPELVM</sequence>